<gene>
    <name evidence="1" type="ordered locus">Mboo_2207</name>
</gene>
<reference evidence="2" key="1">
    <citation type="journal article" date="2015" name="Microbiology">
        <title>Genome of Methanoregula boonei 6A8 reveals adaptations to oligotrophic peatland environments.</title>
        <authorList>
            <person name="Braeuer S."/>
            <person name="Cadillo-Quiroz H."/>
            <person name="Kyrpides N."/>
            <person name="Woyke T."/>
            <person name="Goodwin L."/>
            <person name="Detter C."/>
            <person name="Podell S."/>
            <person name="Yavitt J.B."/>
            <person name="Zinder S.H."/>
        </authorList>
    </citation>
    <scope>NUCLEOTIDE SEQUENCE [LARGE SCALE GENOMIC DNA]</scope>
    <source>
        <strain evidence="2">DSM 21154 / JCM 14090 / 6A8</strain>
    </source>
</reference>
<dbReference type="GeneID" id="5411227"/>
<sequence length="64" mass="7521">MEENSGYYKYTDHFPSVTEIEKWVAGHPNAEQLAQIIARSYDYIRKLPLKGIEEHYFDEDLSLA</sequence>
<keyword evidence="2" id="KW-1185">Reference proteome</keyword>
<dbReference type="HOGENOM" id="CLU_2857068_0_0_2"/>
<proteinExistence type="predicted"/>
<protein>
    <submittedName>
        <fullName evidence="1">Uncharacterized protein</fullName>
    </submittedName>
</protein>
<name>A7IAG0_METB6</name>
<dbReference type="KEGG" id="mbn:Mboo_2207"/>
<evidence type="ECO:0000313" key="2">
    <source>
        <dbReference type="Proteomes" id="UP000002408"/>
    </source>
</evidence>
<accession>A7IAG0</accession>
<dbReference type="EMBL" id="CP000780">
    <property type="protein sequence ID" value="ABS56721.1"/>
    <property type="molecule type" value="Genomic_DNA"/>
</dbReference>
<dbReference type="Proteomes" id="UP000002408">
    <property type="component" value="Chromosome"/>
</dbReference>
<dbReference type="AlphaFoldDB" id="A7IAG0"/>
<evidence type="ECO:0000313" key="1">
    <source>
        <dbReference type="EMBL" id="ABS56721.1"/>
    </source>
</evidence>
<dbReference type="RefSeq" id="WP_012107781.1">
    <property type="nucleotide sequence ID" value="NC_009712.1"/>
</dbReference>
<organism evidence="1 2">
    <name type="scientific">Methanoregula boonei (strain DSM 21154 / JCM 14090 / 6A8)</name>
    <dbReference type="NCBI Taxonomy" id="456442"/>
    <lineage>
        <taxon>Archaea</taxon>
        <taxon>Methanobacteriati</taxon>
        <taxon>Methanobacteriota</taxon>
        <taxon>Stenosarchaea group</taxon>
        <taxon>Methanomicrobia</taxon>
        <taxon>Methanomicrobiales</taxon>
        <taxon>Methanoregulaceae</taxon>
        <taxon>Methanoregula</taxon>
    </lineage>
</organism>